<dbReference type="GeneTree" id="ENSGT00390000014107"/>
<reference evidence="3" key="3">
    <citation type="submission" date="2025-09" db="UniProtKB">
        <authorList>
            <consortium name="Ensembl"/>
        </authorList>
    </citation>
    <scope>IDENTIFICATION</scope>
</reference>
<organism evidence="3 4">
    <name type="scientific">Oncorhynchus tshawytscha</name>
    <name type="common">Chinook salmon</name>
    <name type="synonym">Salmo tshawytscha</name>
    <dbReference type="NCBI Taxonomy" id="74940"/>
    <lineage>
        <taxon>Eukaryota</taxon>
        <taxon>Metazoa</taxon>
        <taxon>Chordata</taxon>
        <taxon>Craniata</taxon>
        <taxon>Vertebrata</taxon>
        <taxon>Euteleostomi</taxon>
        <taxon>Actinopterygii</taxon>
        <taxon>Neopterygii</taxon>
        <taxon>Teleostei</taxon>
        <taxon>Protacanthopterygii</taxon>
        <taxon>Salmoniformes</taxon>
        <taxon>Salmonidae</taxon>
        <taxon>Salmoninae</taxon>
        <taxon>Oncorhynchus</taxon>
    </lineage>
</organism>
<evidence type="ECO:0000256" key="1">
    <source>
        <dbReference type="SAM" id="MobiDB-lite"/>
    </source>
</evidence>
<keyword evidence="4" id="KW-1185">Reference proteome</keyword>
<keyword evidence="2" id="KW-0472">Membrane</keyword>
<reference evidence="3" key="2">
    <citation type="submission" date="2025-08" db="UniProtKB">
        <authorList>
            <consortium name="Ensembl"/>
        </authorList>
    </citation>
    <scope>IDENTIFICATION</scope>
</reference>
<evidence type="ECO:0000313" key="4">
    <source>
        <dbReference type="Proteomes" id="UP000694402"/>
    </source>
</evidence>
<evidence type="ECO:0000313" key="3">
    <source>
        <dbReference type="Ensembl" id="ENSOTSP00005125956.1"/>
    </source>
</evidence>
<gene>
    <name evidence="3" type="primary">RNF5</name>
</gene>
<reference evidence="4" key="1">
    <citation type="journal article" date="2018" name="PLoS ONE">
        <title>Chinook salmon (Oncorhynchus tshawytscha) genome and transcriptome.</title>
        <authorList>
            <person name="Christensen K.A."/>
            <person name="Leong J.S."/>
            <person name="Sakhrani D."/>
            <person name="Biagi C.A."/>
            <person name="Minkley D.R."/>
            <person name="Withler R.E."/>
            <person name="Rondeau E.B."/>
            <person name="Koop B.F."/>
            <person name="Devlin R.H."/>
        </authorList>
    </citation>
    <scope>NUCLEOTIDE SEQUENCE [LARGE SCALE GENOMIC DNA]</scope>
</reference>
<name>A0AAZ3QAQ0_ONCTS</name>
<dbReference type="Ensembl" id="ENSOTST00005185041.1">
    <property type="protein sequence ID" value="ENSOTSP00005125956.1"/>
    <property type="gene ID" value="ENSOTSG00005073872.1"/>
</dbReference>
<proteinExistence type="predicted"/>
<feature type="transmembrane region" description="Helical" evidence="2">
    <location>
        <begin position="192"/>
        <end position="209"/>
    </location>
</feature>
<accession>A0AAZ3QAQ0</accession>
<dbReference type="AlphaFoldDB" id="A0AAZ3QAQ0"/>
<keyword evidence="2" id="KW-0812">Transmembrane</keyword>
<protein>
    <submittedName>
        <fullName evidence="3">Uncharacterized protein</fullName>
    </submittedName>
</protein>
<sequence length="211" mass="22945">MVRTATSAMAREEAAERQNASQIGPHSNATFVWTQQGTLSSVCAGTCSAGPAFINGWRRDPANSSVLCVKQASAERKSSPSTAEGAPAKRTPGTLCVFCLCVIICECVTLRNCIWLTGVLSSRLKTPPRPPGQRTEPESRGPFQGFGDNGFHMSFGIGAFPFGFFTTVFNTNDPYHRADAYAADHQGNGNNWQDSLFLFVAIFFFFWLLSV</sequence>
<evidence type="ECO:0000256" key="2">
    <source>
        <dbReference type="SAM" id="Phobius"/>
    </source>
</evidence>
<feature type="region of interest" description="Disordered" evidence="1">
    <location>
        <begin position="1"/>
        <end position="22"/>
    </location>
</feature>
<dbReference type="Proteomes" id="UP000694402">
    <property type="component" value="Unassembled WGS sequence"/>
</dbReference>
<keyword evidence="2" id="KW-1133">Transmembrane helix</keyword>